<dbReference type="AlphaFoldDB" id="A0A5A7PQP9"/>
<protein>
    <submittedName>
        <fullName evidence="1">3-dehydroquinate synthase</fullName>
    </submittedName>
</protein>
<evidence type="ECO:0000313" key="2">
    <source>
        <dbReference type="Proteomes" id="UP000325081"/>
    </source>
</evidence>
<proteinExistence type="predicted"/>
<accession>A0A5A7PQP9</accession>
<reference evidence="2" key="1">
    <citation type="journal article" date="2019" name="Curr. Biol.">
        <title>Genome Sequence of Striga asiatica Provides Insight into the Evolution of Plant Parasitism.</title>
        <authorList>
            <person name="Yoshida S."/>
            <person name="Kim S."/>
            <person name="Wafula E.K."/>
            <person name="Tanskanen J."/>
            <person name="Kim Y.M."/>
            <person name="Honaas L."/>
            <person name="Yang Z."/>
            <person name="Spallek T."/>
            <person name="Conn C.E."/>
            <person name="Ichihashi Y."/>
            <person name="Cheong K."/>
            <person name="Cui S."/>
            <person name="Der J.P."/>
            <person name="Gundlach H."/>
            <person name="Jiao Y."/>
            <person name="Hori C."/>
            <person name="Ishida J.K."/>
            <person name="Kasahara H."/>
            <person name="Kiba T."/>
            <person name="Kim M.S."/>
            <person name="Koo N."/>
            <person name="Laohavisit A."/>
            <person name="Lee Y.H."/>
            <person name="Lumba S."/>
            <person name="McCourt P."/>
            <person name="Mortimer J.C."/>
            <person name="Mutuku J.M."/>
            <person name="Nomura T."/>
            <person name="Sasaki-Sekimoto Y."/>
            <person name="Seto Y."/>
            <person name="Wang Y."/>
            <person name="Wakatake T."/>
            <person name="Sakakibara H."/>
            <person name="Demura T."/>
            <person name="Yamaguchi S."/>
            <person name="Yoneyama K."/>
            <person name="Manabe R.I."/>
            <person name="Nelson D.C."/>
            <person name="Schulman A.H."/>
            <person name="Timko M.P."/>
            <person name="dePamphilis C.W."/>
            <person name="Choi D."/>
            <person name="Shirasu K."/>
        </authorList>
    </citation>
    <scope>NUCLEOTIDE SEQUENCE [LARGE SCALE GENOMIC DNA]</scope>
    <source>
        <strain evidence="2">cv. UVA1</strain>
    </source>
</reference>
<name>A0A5A7PQP9_STRAF</name>
<sequence>MGVISPEIALAIEKMVVLDRCPGIACALNYWYLILPGMFSDPYPSWLRTATTIDHHHHLHHKQLLSLLNNRSRPTTTRDDRTLDPSLTGDDHRWRGRQVGWQISSRVAKPRVTTRCLDLVLWPNLTDNFFMYIIISYDVYGI</sequence>
<comment type="caution">
    <text evidence="1">The sequence shown here is derived from an EMBL/GenBank/DDBJ whole genome shotgun (WGS) entry which is preliminary data.</text>
</comment>
<evidence type="ECO:0000313" key="1">
    <source>
        <dbReference type="EMBL" id="GER35130.1"/>
    </source>
</evidence>
<dbReference type="EMBL" id="BKCP01004960">
    <property type="protein sequence ID" value="GER35130.1"/>
    <property type="molecule type" value="Genomic_DNA"/>
</dbReference>
<keyword evidence="2" id="KW-1185">Reference proteome</keyword>
<gene>
    <name evidence="1" type="ORF">STAS_11399</name>
</gene>
<organism evidence="1 2">
    <name type="scientific">Striga asiatica</name>
    <name type="common">Asiatic witchweed</name>
    <name type="synonym">Buchnera asiatica</name>
    <dbReference type="NCBI Taxonomy" id="4170"/>
    <lineage>
        <taxon>Eukaryota</taxon>
        <taxon>Viridiplantae</taxon>
        <taxon>Streptophyta</taxon>
        <taxon>Embryophyta</taxon>
        <taxon>Tracheophyta</taxon>
        <taxon>Spermatophyta</taxon>
        <taxon>Magnoliopsida</taxon>
        <taxon>eudicotyledons</taxon>
        <taxon>Gunneridae</taxon>
        <taxon>Pentapetalae</taxon>
        <taxon>asterids</taxon>
        <taxon>lamiids</taxon>
        <taxon>Lamiales</taxon>
        <taxon>Orobanchaceae</taxon>
        <taxon>Buchnereae</taxon>
        <taxon>Striga</taxon>
    </lineage>
</organism>
<dbReference type="Proteomes" id="UP000325081">
    <property type="component" value="Unassembled WGS sequence"/>
</dbReference>